<keyword evidence="5" id="KW-0175">Coiled coil</keyword>
<reference evidence="6" key="1">
    <citation type="submission" date="2019-10" db="EMBL/GenBank/DDBJ databases">
        <title>Conservation and host-specific expression of non-tandemly repeated heterogenous ribosome RNA gene in arbuscular mycorrhizal fungi.</title>
        <authorList>
            <person name="Maeda T."/>
            <person name="Kobayashi Y."/>
            <person name="Nakagawa T."/>
            <person name="Ezawa T."/>
            <person name="Yamaguchi K."/>
            <person name="Bino T."/>
            <person name="Nishimoto Y."/>
            <person name="Shigenobu S."/>
            <person name="Kawaguchi M."/>
        </authorList>
    </citation>
    <scope>NUCLEOTIDE SEQUENCE</scope>
    <source>
        <strain evidence="6">HR1</strain>
    </source>
</reference>
<evidence type="ECO:0000313" key="6">
    <source>
        <dbReference type="EMBL" id="GES78214.1"/>
    </source>
</evidence>
<organism evidence="6 7">
    <name type="scientific">Rhizophagus clarus</name>
    <dbReference type="NCBI Taxonomy" id="94130"/>
    <lineage>
        <taxon>Eukaryota</taxon>
        <taxon>Fungi</taxon>
        <taxon>Fungi incertae sedis</taxon>
        <taxon>Mucoromycota</taxon>
        <taxon>Glomeromycotina</taxon>
        <taxon>Glomeromycetes</taxon>
        <taxon>Glomerales</taxon>
        <taxon>Glomeraceae</taxon>
        <taxon>Rhizophagus</taxon>
    </lineage>
</organism>
<dbReference type="GO" id="GO:0003735">
    <property type="term" value="F:structural constituent of ribosome"/>
    <property type="evidence" value="ECO:0007669"/>
    <property type="project" value="InterPro"/>
</dbReference>
<evidence type="ECO:0000256" key="2">
    <source>
        <dbReference type="ARBA" id="ARBA00022980"/>
    </source>
</evidence>
<dbReference type="SUPFAM" id="SSF64263">
    <property type="entry name" value="Prokaryotic ribosomal protein L17"/>
    <property type="match status" value="1"/>
</dbReference>
<keyword evidence="3 4" id="KW-0687">Ribonucleoprotein</keyword>
<dbReference type="GO" id="GO:0005762">
    <property type="term" value="C:mitochondrial large ribosomal subunit"/>
    <property type="evidence" value="ECO:0007669"/>
    <property type="project" value="TreeGrafter"/>
</dbReference>
<dbReference type="OrthoDB" id="275000at2759"/>
<evidence type="ECO:0000256" key="5">
    <source>
        <dbReference type="SAM" id="Coils"/>
    </source>
</evidence>
<dbReference type="Gene3D" id="3.90.1030.10">
    <property type="entry name" value="Ribosomal protein L17"/>
    <property type="match status" value="1"/>
</dbReference>
<accession>A0A8H3QIS2</accession>
<gene>
    <name evidence="6" type="ORF">RCL2_000552800</name>
</gene>
<dbReference type="InterPro" id="IPR047859">
    <property type="entry name" value="Ribosomal_bL17_CS"/>
</dbReference>
<name>A0A8H3QIS2_9GLOM</name>
<comment type="caution">
    <text evidence="6">The sequence shown here is derived from an EMBL/GenBank/DDBJ whole genome shotgun (WGS) entry which is preliminary data.</text>
</comment>
<sequence length="275" mass="32228">MKHGKHHKRIGRNFSHRMAMLRNMVSSLIVHNRIKTTLPKAKSASRLAEKMVTWGKRGDEHAKTQAMRFLREHHLTIPKLFSEMADRYRTREGGYTRIHKLGYRDGDNAPMAVLEYVDTPKDLKYSMLIKRLARIELEPSLRVSPTIIEDGQTPKMGKRDFKKLLNRIKGQKKFDRNVEKMMKSEEMSKDDLDKKVSSEVNRLKTLNEKEKELQIESKIRRKGGHLSKILHYIISQRAKDFIYPYSEDVISTIAEIEFKISLILQFLQSLILLKI</sequence>
<dbReference type="InterPro" id="IPR036373">
    <property type="entry name" value="Ribosomal_bL17_sf"/>
</dbReference>
<dbReference type="Pfam" id="PF01196">
    <property type="entry name" value="Ribosomal_L17"/>
    <property type="match status" value="1"/>
</dbReference>
<protein>
    <submittedName>
        <fullName evidence="6">Ribosomal protein L17</fullName>
    </submittedName>
</protein>
<dbReference type="HAMAP" id="MF_01368">
    <property type="entry name" value="Ribosomal_bL17"/>
    <property type="match status" value="1"/>
</dbReference>
<dbReference type="InterPro" id="IPR000456">
    <property type="entry name" value="Ribosomal_bL17"/>
</dbReference>
<feature type="coiled-coil region" evidence="5">
    <location>
        <begin position="189"/>
        <end position="216"/>
    </location>
</feature>
<evidence type="ECO:0000313" key="7">
    <source>
        <dbReference type="Proteomes" id="UP000615446"/>
    </source>
</evidence>
<dbReference type="PANTHER" id="PTHR14413:SF16">
    <property type="entry name" value="LARGE RIBOSOMAL SUBUNIT PROTEIN BL17M"/>
    <property type="match status" value="1"/>
</dbReference>
<dbReference type="Proteomes" id="UP000615446">
    <property type="component" value="Unassembled WGS sequence"/>
</dbReference>
<dbReference type="PROSITE" id="PS01167">
    <property type="entry name" value="RIBOSOMAL_L17"/>
    <property type="match status" value="1"/>
</dbReference>
<comment type="similarity">
    <text evidence="1 4">Belongs to the bacterial ribosomal protein bL17 family.</text>
</comment>
<dbReference type="NCBIfam" id="TIGR00059">
    <property type="entry name" value="L17"/>
    <property type="match status" value="1"/>
</dbReference>
<dbReference type="EMBL" id="BLAL01000034">
    <property type="protein sequence ID" value="GES78214.1"/>
    <property type="molecule type" value="Genomic_DNA"/>
</dbReference>
<evidence type="ECO:0000256" key="3">
    <source>
        <dbReference type="ARBA" id="ARBA00023274"/>
    </source>
</evidence>
<evidence type="ECO:0000256" key="4">
    <source>
        <dbReference type="RuleBase" id="RU000660"/>
    </source>
</evidence>
<dbReference type="GO" id="GO:0006412">
    <property type="term" value="P:translation"/>
    <property type="evidence" value="ECO:0007669"/>
    <property type="project" value="InterPro"/>
</dbReference>
<evidence type="ECO:0000256" key="1">
    <source>
        <dbReference type="ARBA" id="ARBA00008777"/>
    </source>
</evidence>
<proteinExistence type="inferred from homology"/>
<keyword evidence="2 4" id="KW-0689">Ribosomal protein</keyword>
<dbReference type="AlphaFoldDB" id="A0A8H3QIS2"/>
<dbReference type="PANTHER" id="PTHR14413">
    <property type="entry name" value="RIBOSOMAL PROTEIN L17"/>
    <property type="match status" value="1"/>
</dbReference>